<protein>
    <recommendedName>
        <fullName evidence="3">Terminase</fullName>
    </recommendedName>
</protein>
<keyword evidence="2" id="KW-1185">Reference proteome</keyword>
<evidence type="ECO:0000313" key="1">
    <source>
        <dbReference type="EMBL" id="NKX43597.1"/>
    </source>
</evidence>
<dbReference type="AlphaFoldDB" id="A0A7X6GYP8"/>
<dbReference type="EMBL" id="JAAZQQ010000001">
    <property type="protein sequence ID" value="NKX43597.1"/>
    <property type="molecule type" value="Genomic_DNA"/>
</dbReference>
<evidence type="ECO:0008006" key="3">
    <source>
        <dbReference type="Google" id="ProtNLM"/>
    </source>
</evidence>
<dbReference type="Gene3D" id="3.40.50.300">
    <property type="entry name" value="P-loop containing nucleotide triphosphate hydrolases"/>
    <property type="match status" value="1"/>
</dbReference>
<evidence type="ECO:0000313" key="2">
    <source>
        <dbReference type="Proteomes" id="UP000526408"/>
    </source>
</evidence>
<dbReference type="Proteomes" id="UP000526408">
    <property type="component" value="Unassembled WGS sequence"/>
</dbReference>
<dbReference type="InterPro" id="IPR027417">
    <property type="entry name" value="P-loop_NTPase"/>
</dbReference>
<dbReference type="RefSeq" id="WP_168621953.1">
    <property type="nucleotide sequence ID" value="NZ_JAAZQQ010000001.1"/>
</dbReference>
<organism evidence="1 2">
    <name type="scientific">Roseicyclus persicicus</name>
    <dbReference type="NCBI Taxonomy" id="2650661"/>
    <lineage>
        <taxon>Bacteria</taxon>
        <taxon>Pseudomonadati</taxon>
        <taxon>Pseudomonadota</taxon>
        <taxon>Alphaproteobacteria</taxon>
        <taxon>Rhodobacterales</taxon>
        <taxon>Roseobacteraceae</taxon>
        <taxon>Roseicyclus</taxon>
    </lineage>
</organism>
<proteinExistence type="predicted"/>
<dbReference type="Gene3D" id="3.30.420.240">
    <property type="match status" value="1"/>
</dbReference>
<comment type="caution">
    <text evidence="1">The sequence shown here is derived from an EMBL/GenBank/DDBJ whole genome shotgun (WGS) entry which is preliminary data.</text>
</comment>
<gene>
    <name evidence="1" type="ORF">HCU73_03260</name>
</gene>
<name>A0A7X6GYP8_9RHOB</name>
<sequence length="464" mass="51240">MADGFTILDAMTDPALFGDQFGGPSFAGWRALLAAFYGLDLTDEDRALVASITGREEATPDTLRELWLAVGRRGGKSNVSALVAGFEAAFRDHRDRLSPGEWATVLLIAADRAQARTLMRYVRGLFENPMLRRMVVRETETGLELSNRCAIEIGTASFRSVRGYTLAAVVCDEIAFWQVEGASPDAEIIAALRPALATLDGRLVALSSPYARRGMLWETYRRHFGGESGRVLVAQAPSRTMNPTLPERVIEEAMREDPARAKAEYLAEFRTDIASLIAPELIEQATRPKPLELPPVRGERYVAFVDPAGGGADEFTLSIAHREGDAVVVDLVRGAHGSPAQIVEEYSSLLKRYELREVTGDRYAGRWPRDEFLRWGIRYEVSELDRSALYLELLAAMNSGRVELPPCPRLARQLQALERRTGRSGRDMVDHPPGGHDDRANALAGVAALVTAPRHFCRVAELRL</sequence>
<reference evidence="1 2" key="1">
    <citation type="submission" date="2020-04" db="EMBL/GenBank/DDBJ databases">
        <authorList>
            <person name="Yoon J."/>
        </authorList>
    </citation>
    <scope>NUCLEOTIDE SEQUENCE [LARGE SCALE GENOMIC DNA]</scope>
    <source>
        <strain evidence="1 2">KMU-115</strain>
    </source>
</reference>
<accession>A0A7X6GYP8</accession>